<dbReference type="AlphaFoldDB" id="A0AAW2K5R0"/>
<dbReference type="EMBL" id="JACGWK010000303">
    <property type="protein sequence ID" value="KAL0302174.1"/>
    <property type="molecule type" value="Genomic_DNA"/>
</dbReference>
<evidence type="ECO:0000313" key="1">
    <source>
        <dbReference type="EMBL" id="KAL0302174.1"/>
    </source>
</evidence>
<name>A0AAW2K5R0_9LAMI</name>
<accession>A0AAW2K5R0</accession>
<reference evidence="1" key="2">
    <citation type="journal article" date="2024" name="Plant">
        <title>Genomic evolution and insights into agronomic trait innovations of Sesamum species.</title>
        <authorList>
            <person name="Miao H."/>
            <person name="Wang L."/>
            <person name="Qu L."/>
            <person name="Liu H."/>
            <person name="Sun Y."/>
            <person name="Le M."/>
            <person name="Wang Q."/>
            <person name="Wei S."/>
            <person name="Zheng Y."/>
            <person name="Lin W."/>
            <person name="Duan Y."/>
            <person name="Cao H."/>
            <person name="Xiong S."/>
            <person name="Wang X."/>
            <person name="Wei L."/>
            <person name="Li C."/>
            <person name="Ma Q."/>
            <person name="Ju M."/>
            <person name="Zhao R."/>
            <person name="Li G."/>
            <person name="Mu C."/>
            <person name="Tian Q."/>
            <person name="Mei H."/>
            <person name="Zhang T."/>
            <person name="Gao T."/>
            <person name="Zhang H."/>
        </authorList>
    </citation>
    <scope>NUCLEOTIDE SEQUENCE</scope>
    <source>
        <strain evidence="1">G01</strain>
    </source>
</reference>
<organism evidence="1">
    <name type="scientific">Sesamum angustifolium</name>
    <dbReference type="NCBI Taxonomy" id="2727405"/>
    <lineage>
        <taxon>Eukaryota</taxon>
        <taxon>Viridiplantae</taxon>
        <taxon>Streptophyta</taxon>
        <taxon>Embryophyta</taxon>
        <taxon>Tracheophyta</taxon>
        <taxon>Spermatophyta</taxon>
        <taxon>Magnoliopsida</taxon>
        <taxon>eudicotyledons</taxon>
        <taxon>Gunneridae</taxon>
        <taxon>Pentapetalae</taxon>
        <taxon>asterids</taxon>
        <taxon>lamiids</taxon>
        <taxon>Lamiales</taxon>
        <taxon>Pedaliaceae</taxon>
        <taxon>Sesamum</taxon>
    </lineage>
</organism>
<protein>
    <submittedName>
        <fullName evidence="1">Uncharacterized protein</fullName>
    </submittedName>
</protein>
<proteinExistence type="predicted"/>
<reference evidence="1" key="1">
    <citation type="submission" date="2020-06" db="EMBL/GenBank/DDBJ databases">
        <authorList>
            <person name="Li T."/>
            <person name="Hu X."/>
            <person name="Zhang T."/>
            <person name="Song X."/>
            <person name="Zhang H."/>
            <person name="Dai N."/>
            <person name="Sheng W."/>
            <person name="Hou X."/>
            <person name="Wei L."/>
        </authorList>
    </citation>
    <scope>NUCLEOTIDE SEQUENCE</scope>
    <source>
        <strain evidence="1">G01</strain>
        <tissue evidence="1">Leaf</tissue>
    </source>
</reference>
<comment type="caution">
    <text evidence="1">The sequence shown here is derived from an EMBL/GenBank/DDBJ whole genome shotgun (WGS) entry which is preliminary data.</text>
</comment>
<sequence length="106" mass="12300">MGPHLTSVKHWKDGMLATANFEASYWLQCLNDIQKQYDRLDDVTSILQHMKEVNAILYRHTRYVATKDFFRAMMIEGSSMQEHGVEMLSLVEKLDDLKAGLDNDIH</sequence>
<gene>
    <name evidence="1" type="ORF">Sangu_3115200</name>
</gene>